<comment type="caution">
    <text evidence="3">The sequence shown here is derived from an EMBL/GenBank/DDBJ whole genome shotgun (WGS) entry which is preliminary data.</text>
</comment>
<dbReference type="InterPro" id="IPR003961">
    <property type="entry name" value="FN3_dom"/>
</dbReference>
<dbReference type="Pfam" id="PF00041">
    <property type="entry name" value="fn3"/>
    <property type="match status" value="2"/>
</dbReference>
<evidence type="ECO:0000313" key="4">
    <source>
        <dbReference type="Proteomes" id="UP001530315"/>
    </source>
</evidence>
<dbReference type="InterPro" id="IPR013783">
    <property type="entry name" value="Ig-like_fold"/>
</dbReference>
<dbReference type="SUPFAM" id="SSF49265">
    <property type="entry name" value="Fibronectin type III"/>
    <property type="match status" value="7"/>
</dbReference>
<name>A0ABD3NPW6_9STRA</name>
<dbReference type="Proteomes" id="UP001530315">
    <property type="component" value="Unassembled WGS sequence"/>
</dbReference>
<feature type="domain" description="Fibronectin type-III" evidence="2">
    <location>
        <begin position="555"/>
        <end position="658"/>
    </location>
</feature>
<dbReference type="CDD" id="cd00063">
    <property type="entry name" value="FN3"/>
    <property type="match status" value="3"/>
</dbReference>
<feature type="domain" description="Fibronectin type-III" evidence="2">
    <location>
        <begin position="60"/>
        <end position="171"/>
    </location>
</feature>
<accession>A0ABD3NPW6</accession>
<sequence length="4049" mass="434229">MRSLRVCPASPSQSSLRRPSAALTSILFLILPGLSSAIWRWNDGGATPRKIKPRVTRPSGPANVTLYVISRTELGVKWDPPLFNGGKAISKYLVEWDTDKSMTSGIASPSNPYGNSIDGPLVRSEVVLSGEMEFRIIALEEGQKYYVRVSAYGDGYSNAVSSEPPFAIPTGMLPGFLTDVSLTVASDSDTADRLRLAWSAPEFDANGFDVLPAGCAGGPSPPAAPDAIKAYRVMWDKHPSLSNAQVYDIPAVRGDGFVQICCPSIANDDGVCHVEIGAEVQSISIKYPRSAIPSSDDLFDSGALRIAYVGSQSKSIKVVPPLHGSKEVRISPSAALPSSSPIFIGDLIRILSNVYLVSDVDNWPESINISTSYVAPKSDTQKQPTTLQAYFATAPSTCFDLSGTGNSAESFRSHISQNFDDSPFDESITVSRLSLTEPYENGDSSETRVVGYEYQVTFSGQGFSSTLGASVEELLIISAPTSSFSSVGDCGVPFVSNGVDVSGKVWVDVSTKMDSGSVTPGQKYYVKVAGINANGIGPYMPIVAKTETPRSQPGLAQNCRVYAVPTSSSSLRVEWDGVYPNHGQLPSSYRIDFYDVDSETSDPVASQVVDDINESSRYSITKHGLIPGKKYKVIIIPVNELGDGGPSWFSEFNPVGLIHDDNYFTPLDYLERSCHAVPTCKSESVQCGELDDEDFNIVARSVPPRPEFEVATYPSALNQNRFSKDSILLTFESPLIGENGKSSGMPTDKFLIEWSTTSSFLPSMDDSVNTIWSSEVTAQYSDDNGEDAFGELLLTSLTMGAQYFVRVSAHNSAGYGVKTYSKPAKPMTRPDPPFEPILSSLSPDQLESLHPSSGLTDSATIGTSLLVSWQPPRVDASNDRPDLVGDGGDAVSSYLVEWSRVSWTNFSPTVFEIKLQTSSGIGGLEALSLLSGSFQISFDTSASPVAAVSGSYTSAAIPVDTSSTMLKTILENIPNIGEVDVTSPDPLTWHITYLTEWGDVEMSLAANTVFDDEMMKGVVGISKISNGVIPANAAYGFEIIDDASEFIVDGSMHYIIKHLVPGMSVFVRISSRNQVGFGPRRETAPAFFAPSLQRPDGPTSLYSEEMPPYLSIHSPSALQVHIGPPFYDGGSPLTSFLIEWDSSPTFDSSSLGDGSPLGSAEVDAATLVCSSCVSDFDVSNNSFTYSGNDVTAKLLIPQRKIMVRFDDDNKSYLFTILSATSSTINVASKHLRVSSLWNMRDQDGGVGENLELVGTTFIINVGKVGVEMSLQRSYYVRVSSINGEMGTGKSIKTWPAKETPRGLPFPPSTVSVSVVDKHALNVSWSSDANINDPNILGFKIERFCKSDAASSHSFSFFGEQEVVEFSTIGLGIVGGTFQLYFGTFDASSSILLGAAKAKNGLGYVETHVDLTPHLNRGESILIGNEKYSVHAKNPFTSTRLPLAGTYSGTDAETISIFGWPKSTPIPYDATADELRNTLERMPHVNHVDVRREIDDAHDNGYVWIVTFKSNMGPQPAFSVDTSNLVGTNPLGFTVTRTVHGVSPDDYDVTIIKDPATTSVDVTNLLTGKLYYLRVSSITNKGVSLPMDSIPIAIAPGGIPGKISPPSMRPLNEATLLVSFEASAEANGAPVEEYIIDSSSNPFFSESTRIRVQPSHKFQRITTRAHSLPWEDDSTFTLSLGDYHGDFTVAVGEGTTTVRARNGENVLERSTGTISLSSALARGEFLSVGGVEFRVCLSDSHPYDELHLSLCSKDDPLVEANFYTELDVVDELPIFILDSSLGAAKSPTIGDVSLSTVDAFGSSNDARSRIRRGDLIRVGHPELGETFRVSTNPGRVFTDRVVPLSSTDDASALASLSSKSLEHATYEVQSFLIRSSSDTVTLTPGNVVSSGYRIRFKSEITQSTNAGGANGCLIWDGDANDVKIELETLNGIDAVEVTRESLPPLTGGIGAGVKYHVTFTGLNVRGNVPPLQILDVGLNGCLDAHSLGGNFSDDIAPIAVEQIESPYVPFYKIQTTTDIPYDATSADMKAALEALSQACTVDVSRKINRHGYSWDVTFVETENSSYSPLLALSANGANLSADVDPGVSVVDILHVEVPVSTGGTPIFTRAAAVNSFGMGPFTLSNPRSIEVSQQPPSEPLEVFAEATSQSSILVQWNPPRETGGLPISHYKIEYDKLPSFTGGQNSGPFGSVLLSSSSVGAVSDVQSVTVKINDEGLQEKETFLSGTFSLAFDGQKTGQLPFNASPDEVKSALEALCTVKRVRVTRSIHCSHDTSIGCMTPEGYTWLITFVSLMNMGDQHYRPTSKLSSRASHRLSVDGSYLFECSDVRRATCSIGGKAVANIGTVQEVQEIRVASSPFSVTIGGESSEVINIGDSLSVVEEKLNSYTKNEIGKILVSCPGCVGDAIDSNDSILLDFTSFRGDLPPIVVSDPAALVREVSKGSSQFVVGRASYSVTISGLASVHDWYVRVFAYNGIGEGLPELAWPGPARLTTVAPQVPLNIAVTVQGARSLQVAWDRPGSIGGAVLSEFILQYDTSPAFATRNGMPLGQLTVPENDADASIAVVSQSYAGSSDPILRRRIIIDNADVISQGIIEPGSMLVVDGRRLTVSSVNAENCGATCLTMNEDYTGVSGLKIYAGLDPHHYKYSMTDLIPGMAYFVRVAAVNEKSVGPFGFEFYPFNPVSSTPMAVPNALSWASMSPISNSELRVDYGNPSSERPYGVNGSPTSKFHIDIATAANEIQKLQIVSTTTFQDGSFGLKFGGEKTVCVDIGASALALEQSLERLDTIDDIVVNVSTQTNSLVEYIITFNGPSIANKNQPLLEIDYSAICTFLDKNTKINVASLQDGADSFRPEIASLSTKADTEVSGFVEISVGYQGKFDMLVSVGNRPARFIVDPGSRRVKTMGDDLTSVLHPGERIVIGEEVLEVLSVFVGEIEVKEYHIQGTDGMAVSGYRMDNYIGSATISGTSLTEANGLRLESVLRLGEVIEVFTNEIGDKQLLTVTSIVENSISFSPSFAGSTTRTPIYARKKLIVAANSSSATMKASVESLIHADGSVEVSREGPTTHGGFTWYITFPPKMGVSSCSPQPSWCFTSSTGSVNYIRVSGLGIHDGDYIQTSFLDGRPRYELLGRFRRIFYDSASSEWRLQSGTASVVSFVASSDTSVPFRGWSNEAVVAPSNGAAPLLLGLSAVAEVSTVQAEVRQLFKDTTIVYSNEFPSGQHEVQVVEVLSDEDDLGGSFELYFGTIPQKILVYFDESTEDLTTKLQSLSGVGRVSVDSAEPFEKFGRIWLITYLSNSGDVPLLRHYGTSSLQGTNVSLNISESVKGSIGEHNVVVNGLKEGGTYASRICAENEAGVGPCYPMALSVSSPPGPLSLQLGGVTKSQAEVKFTEPLSNGSRIMSYKFEWTTSSTFGSPARANARVSCTDESEILGFLRFIYGTESSVPIDIRSSAAEITQAFNTFEFLNEVEITTVTNEDSELEWEIAFLYDVGPVGSMSLDTENVRCQSEEPLVDSGITMSAVGTMPKDYGSSEVMADGMLCGSVNLGEFSAVQYLTLVASSSAVTGGFYQLTLDGESSVCIPVSASESQMKNAIEGLENVKEVHVTAIATPIGSHFPYEYRIAFKGNYAYGDWPALQINQPFGAGYCDAFVGGADHRVTILPIRDESLCLDGADVTVAIVAGSITSLGGTFDIIYGHETLEGVSVGASASEMKAMLAHLIHPDVRVTRHDHDDMGEGVAWAVTYPRSSSNIDRIHIVDTFVTGKNAQVNVHPILAIKTFSPENDSSGDFRIVIDGESTAPLSYRASQAKILLEMHRLSGIGKVNMLGPAEGDVLSSVQLRGLVDDSFTLSGHKAIALVGDFTSTIASGDQLMVGTCDLKIKSISHEGYDETQGAGNLYDTFYSSSPETAKAKVLGYSILQISSMAVTLSFAKDCSQVNGVNEVVHVGSILNTGHGVDHSMIVKSYTADLEAIEIVPERNWRGTAPRIFFKPPSGLLPLTFMMTGIVKEKSYIVRASARNSRGYGPPSPSLKISPSSTVPSAPTNVLLFSQ</sequence>
<dbReference type="PANTHER" id="PTHR21437:SF1">
    <property type="entry name" value="WIDE AWAKE"/>
    <property type="match status" value="1"/>
</dbReference>
<evidence type="ECO:0000256" key="1">
    <source>
        <dbReference type="SAM" id="MobiDB-lite"/>
    </source>
</evidence>
<feature type="region of interest" description="Disordered" evidence="1">
    <location>
        <begin position="4018"/>
        <end position="4038"/>
    </location>
</feature>
<dbReference type="PROSITE" id="PS50853">
    <property type="entry name" value="FN3"/>
    <property type="match status" value="2"/>
</dbReference>
<gene>
    <name evidence="3" type="ORF">ACHAW5_003403</name>
</gene>
<evidence type="ECO:0000313" key="3">
    <source>
        <dbReference type="EMBL" id="KAL3777969.1"/>
    </source>
</evidence>
<keyword evidence="4" id="KW-1185">Reference proteome</keyword>
<organism evidence="3 4">
    <name type="scientific">Stephanodiscus triporus</name>
    <dbReference type="NCBI Taxonomy" id="2934178"/>
    <lineage>
        <taxon>Eukaryota</taxon>
        <taxon>Sar</taxon>
        <taxon>Stramenopiles</taxon>
        <taxon>Ochrophyta</taxon>
        <taxon>Bacillariophyta</taxon>
        <taxon>Coscinodiscophyceae</taxon>
        <taxon>Thalassiosirophycidae</taxon>
        <taxon>Stephanodiscales</taxon>
        <taxon>Stephanodiscaceae</taxon>
        <taxon>Stephanodiscus</taxon>
    </lineage>
</organism>
<dbReference type="InterPro" id="IPR036116">
    <property type="entry name" value="FN3_sf"/>
</dbReference>
<dbReference type="PANTHER" id="PTHR21437">
    <property type="entry name" value="WIDE AWAKE"/>
    <property type="match status" value="1"/>
</dbReference>
<evidence type="ECO:0000259" key="2">
    <source>
        <dbReference type="PROSITE" id="PS50853"/>
    </source>
</evidence>
<dbReference type="Gene3D" id="2.60.40.10">
    <property type="entry name" value="Immunoglobulins"/>
    <property type="match status" value="5"/>
</dbReference>
<dbReference type="SMART" id="SM00060">
    <property type="entry name" value="FN3"/>
    <property type="match status" value="9"/>
</dbReference>
<feature type="region of interest" description="Disordered" evidence="1">
    <location>
        <begin position="822"/>
        <end position="854"/>
    </location>
</feature>
<reference evidence="3 4" key="1">
    <citation type="submission" date="2024-10" db="EMBL/GenBank/DDBJ databases">
        <title>Updated reference genomes for cyclostephanoid diatoms.</title>
        <authorList>
            <person name="Roberts W.R."/>
            <person name="Alverson A.J."/>
        </authorList>
    </citation>
    <scope>NUCLEOTIDE SEQUENCE [LARGE SCALE GENOMIC DNA]</scope>
    <source>
        <strain evidence="3 4">AJA276-08</strain>
    </source>
</reference>
<dbReference type="InterPro" id="IPR039269">
    <property type="entry name" value="ANKFN1"/>
</dbReference>
<feature type="compositionally biased region" description="Polar residues" evidence="1">
    <location>
        <begin position="839"/>
        <end position="854"/>
    </location>
</feature>
<protein>
    <recommendedName>
        <fullName evidence="2">Fibronectin type-III domain-containing protein</fullName>
    </recommendedName>
</protein>
<proteinExistence type="predicted"/>
<dbReference type="EMBL" id="JALLAZ020001251">
    <property type="protein sequence ID" value="KAL3777969.1"/>
    <property type="molecule type" value="Genomic_DNA"/>
</dbReference>